<dbReference type="SUPFAM" id="SSF52058">
    <property type="entry name" value="L domain-like"/>
    <property type="match status" value="1"/>
</dbReference>
<sequence length="548" mass="61080">MARADDPRSKRQSHGSKVQTLHGTRNVVKDCLTALPDGLFNGFRKLRTLQLQSNQLVRLPPKLFQNLSSLELLNLSRNALEELPPSLFGGLNLSVIDLSHNKLSTLNATQFDLENLTTLDLRGNRLTDATREDLARLKGTFTCDSSTAELAVEYLRQVLDEPWHGNVLLSCGPHKLEPKQRLQEFNADFVFANYSWLSSGPPINIAATELRGITIEQLSSLLVFVEDVASSWCEAHHLGYGQPLSFEAFNLYHANFWVIGPATAGHGRGGCSYVELVATSAQMQRPLWFVSHAWLEPVCKFVACLKCHASLHQLPDQTAYWVCAYANNQHQLENEICNNPRKTSFYRAIQLCAGVLLVLDENATPFTRIWCCFEESIAVEERNKGNPLLLDVAATENGRAHVITDGLAGAEQEMMPLLGFLAKSRREAEFPTEILMKGLDVNIASAMASEPSDRTKILNSIRLPRAGTVFLEQEARDAHESYDAVGRALAGHFALANWLLTALQNDEKRRVVQLSLTGCCNLTTKECCRHPTMSTRKRIAGQKMRSRV</sequence>
<dbReference type="PANTHER" id="PTHR24366:SF96">
    <property type="entry name" value="LEUCINE RICH REPEAT CONTAINING 53"/>
    <property type="match status" value="1"/>
</dbReference>
<evidence type="ECO:0000256" key="3">
    <source>
        <dbReference type="SAM" id="MobiDB-lite"/>
    </source>
</evidence>
<evidence type="ECO:0000313" key="5">
    <source>
        <dbReference type="EMBL" id="CAL1139170.1"/>
    </source>
</evidence>
<name>A0A9P1C6Y0_9DINO</name>
<gene>
    <name evidence="4" type="ORF">C1SCF055_LOCUS13206</name>
</gene>
<keyword evidence="2" id="KW-0677">Repeat</keyword>
<dbReference type="Gene3D" id="3.80.10.10">
    <property type="entry name" value="Ribonuclease Inhibitor"/>
    <property type="match status" value="1"/>
</dbReference>
<keyword evidence="7" id="KW-1185">Reference proteome</keyword>
<evidence type="ECO:0000313" key="7">
    <source>
        <dbReference type="Proteomes" id="UP001152797"/>
    </source>
</evidence>
<evidence type="ECO:0000256" key="1">
    <source>
        <dbReference type="ARBA" id="ARBA00022614"/>
    </source>
</evidence>
<reference evidence="5" key="2">
    <citation type="submission" date="2024-04" db="EMBL/GenBank/DDBJ databases">
        <authorList>
            <person name="Chen Y."/>
            <person name="Shah S."/>
            <person name="Dougan E. K."/>
            <person name="Thang M."/>
            <person name="Chan C."/>
        </authorList>
    </citation>
    <scope>NUCLEOTIDE SEQUENCE [LARGE SCALE GENOMIC DNA]</scope>
</reference>
<dbReference type="InterPro" id="IPR001611">
    <property type="entry name" value="Leu-rich_rpt"/>
</dbReference>
<comment type="caution">
    <text evidence="4">The sequence shown here is derived from an EMBL/GenBank/DDBJ whole genome shotgun (WGS) entry which is preliminary data.</text>
</comment>
<keyword evidence="1" id="KW-0433">Leucine-rich repeat</keyword>
<keyword evidence="6" id="KW-0593">Phospholipase A2 inhibitor</keyword>
<dbReference type="GO" id="GO:0019834">
    <property type="term" value="F:phospholipase A2 inhibitor activity"/>
    <property type="evidence" value="ECO:0007669"/>
    <property type="project" value="UniProtKB-KW"/>
</dbReference>
<dbReference type="InterPro" id="IPR032675">
    <property type="entry name" value="LRR_dom_sf"/>
</dbReference>
<evidence type="ECO:0000313" key="4">
    <source>
        <dbReference type="EMBL" id="CAI3985795.1"/>
    </source>
</evidence>
<proteinExistence type="predicted"/>
<evidence type="ECO:0000256" key="2">
    <source>
        <dbReference type="ARBA" id="ARBA00022737"/>
    </source>
</evidence>
<dbReference type="InterPro" id="IPR003591">
    <property type="entry name" value="Leu-rich_rpt_typical-subtyp"/>
</dbReference>
<dbReference type="EMBL" id="CAMXCT030001019">
    <property type="protein sequence ID" value="CAL4773107.1"/>
    <property type="molecule type" value="Genomic_DNA"/>
</dbReference>
<organism evidence="4">
    <name type="scientific">Cladocopium goreaui</name>
    <dbReference type="NCBI Taxonomy" id="2562237"/>
    <lineage>
        <taxon>Eukaryota</taxon>
        <taxon>Sar</taxon>
        <taxon>Alveolata</taxon>
        <taxon>Dinophyceae</taxon>
        <taxon>Suessiales</taxon>
        <taxon>Symbiodiniaceae</taxon>
        <taxon>Cladocopium</taxon>
    </lineage>
</organism>
<accession>A0A9P1C6Y0</accession>
<dbReference type="EMBL" id="CAMXCT020001019">
    <property type="protein sequence ID" value="CAL1139170.1"/>
    <property type="molecule type" value="Genomic_DNA"/>
</dbReference>
<dbReference type="EMBL" id="CAMXCT010001019">
    <property type="protein sequence ID" value="CAI3985795.1"/>
    <property type="molecule type" value="Genomic_DNA"/>
</dbReference>
<dbReference type="Proteomes" id="UP001152797">
    <property type="component" value="Unassembled WGS sequence"/>
</dbReference>
<dbReference type="PRINTS" id="PR00019">
    <property type="entry name" value="LEURICHRPT"/>
</dbReference>
<dbReference type="Pfam" id="PF13855">
    <property type="entry name" value="LRR_8"/>
    <property type="match status" value="1"/>
</dbReference>
<reference evidence="4" key="1">
    <citation type="submission" date="2022-10" db="EMBL/GenBank/DDBJ databases">
        <authorList>
            <person name="Chen Y."/>
            <person name="Dougan E. K."/>
            <person name="Chan C."/>
            <person name="Rhodes N."/>
            <person name="Thang M."/>
        </authorList>
    </citation>
    <scope>NUCLEOTIDE SEQUENCE</scope>
</reference>
<dbReference type="AlphaFoldDB" id="A0A9P1C6Y0"/>
<evidence type="ECO:0000313" key="6">
    <source>
        <dbReference type="EMBL" id="CAL4773107.1"/>
    </source>
</evidence>
<dbReference type="PANTHER" id="PTHR24366">
    <property type="entry name" value="IG(IMMUNOGLOBULIN) AND LRR(LEUCINE RICH REPEAT) DOMAINS"/>
    <property type="match status" value="1"/>
</dbReference>
<dbReference type="PROSITE" id="PS51450">
    <property type="entry name" value="LRR"/>
    <property type="match status" value="1"/>
</dbReference>
<feature type="region of interest" description="Disordered" evidence="3">
    <location>
        <begin position="1"/>
        <end position="20"/>
    </location>
</feature>
<dbReference type="SMART" id="SM00369">
    <property type="entry name" value="LRR_TYP"/>
    <property type="match status" value="3"/>
</dbReference>
<protein>
    <submittedName>
        <fullName evidence="6">Phospholipase A2 inhibitor (Beta-PLI)</fullName>
    </submittedName>
</protein>
<dbReference type="OrthoDB" id="277458at2759"/>
<dbReference type="Pfam" id="PF00560">
    <property type="entry name" value="LRR_1"/>
    <property type="match status" value="1"/>
</dbReference>